<feature type="compositionally biased region" description="Basic and acidic residues" evidence="1">
    <location>
        <begin position="1"/>
        <end position="51"/>
    </location>
</feature>
<dbReference type="InterPro" id="IPR052967">
    <property type="entry name" value="Stress_Response_Assoc"/>
</dbReference>
<dbReference type="PANTHER" id="PTHR38463:SF1">
    <property type="entry name" value="STRESS RESPONSE PROTEIN YSNF"/>
    <property type="match status" value="1"/>
</dbReference>
<dbReference type="RefSeq" id="WP_345157513.1">
    <property type="nucleotide sequence ID" value="NZ_BAABHC010000004.1"/>
</dbReference>
<keyword evidence="4" id="KW-1185">Reference proteome</keyword>
<proteinExistence type="predicted"/>
<organism evidence="3 4">
    <name type="scientific">Pontibacter saemangeumensis</name>
    <dbReference type="NCBI Taxonomy" id="1084525"/>
    <lineage>
        <taxon>Bacteria</taxon>
        <taxon>Pseudomonadati</taxon>
        <taxon>Bacteroidota</taxon>
        <taxon>Cytophagia</taxon>
        <taxon>Cytophagales</taxon>
        <taxon>Hymenobacteraceae</taxon>
        <taxon>Pontibacter</taxon>
    </lineage>
</organism>
<feature type="domain" description="DUF2382" evidence="2">
    <location>
        <begin position="67"/>
        <end position="178"/>
    </location>
</feature>
<gene>
    <name evidence="3" type="ORF">GCM10023188_11880</name>
</gene>
<reference evidence="4" key="1">
    <citation type="journal article" date="2019" name="Int. J. Syst. Evol. Microbiol.">
        <title>The Global Catalogue of Microorganisms (GCM) 10K type strain sequencing project: providing services to taxonomists for standard genome sequencing and annotation.</title>
        <authorList>
            <consortium name="The Broad Institute Genomics Platform"/>
            <consortium name="The Broad Institute Genome Sequencing Center for Infectious Disease"/>
            <person name="Wu L."/>
            <person name="Ma J."/>
        </authorList>
    </citation>
    <scope>NUCLEOTIDE SEQUENCE [LARGE SCALE GENOMIC DNA]</scope>
    <source>
        <strain evidence="4">JCM 17926</strain>
    </source>
</reference>
<sequence length="191" mass="22295">MKNRGDKVQSEFEQKLRESELAAKREDTSLRDADTVRKRDSFREETYDRDNATPAPTQRVNDETEYIPVVEEQVRINKKTVETGRVNIYKDVHEEDVSVDVPTVHEEVNVERVPINEFVESAPPSIRYEGDVMIIPVVHEELVLVKRLKLVEELRVTKRKIETHETQHVTLRKEEVNVDRVDPNGDSPRRV</sequence>
<protein>
    <recommendedName>
        <fullName evidence="2">DUF2382 domain-containing protein</fullName>
    </recommendedName>
</protein>
<evidence type="ECO:0000313" key="3">
    <source>
        <dbReference type="EMBL" id="GAA4428061.1"/>
    </source>
</evidence>
<dbReference type="Proteomes" id="UP001500552">
    <property type="component" value="Unassembled WGS sequence"/>
</dbReference>
<dbReference type="EMBL" id="BAABHC010000004">
    <property type="protein sequence ID" value="GAA4428061.1"/>
    <property type="molecule type" value="Genomic_DNA"/>
</dbReference>
<evidence type="ECO:0000313" key="4">
    <source>
        <dbReference type="Proteomes" id="UP001500552"/>
    </source>
</evidence>
<dbReference type="Pfam" id="PF09557">
    <property type="entry name" value="DUF2382"/>
    <property type="match status" value="1"/>
</dbReference>
<feature type="region of interest" description="Disordered" evidence="1">
    <location>
        <begin position="1"/>
        <end position="57"/>
    </location>
</feature>
<accession>A0ABP8LE98</accession>
<dbReference type="NCBIfam" id="TIGR02271">
    <property type="entry name" value="YsnF/AvaK domain"/>
    <property type="match status" value="1"/>
</dbReference>
<evidence type="ECO:0000259" key="2">
    <source>
        <dbReference type="Pfam" id="PF09557"/>
    </source>
</evidence>
<comment type="caution">
    <text evidence="3">The sequence shown here is derived from an EMBL/GenBank/DDBJ whole genome shotgun (WGS) entry which is preliminary data.</text>
</comment>
<dbReference type="PANTHER" id="PTHR38463">
    <property type="entry name" value="STRESS RESPONSE PROTEIN YSNF"/>
    <property type="match status" value="1"/>
</dbReference>
<dbReference type="InterPro" id="IPR019060">
    <property type="entry name" value="DUF2382"/>
</dbReference>
<name>A0ABP8LE98_9BACT</name>
<evidence type="ECO:0000256" key="1">
    <source>
        <dbReference type="SAM" id="MobiDB-lite"/>
    </source>
</evidence>